<comment type="similarity">
    <text evidence="1">Belongs to the lyase 1 family. Argininosuccinate lyase subfamily.</text>
</comment>
<feature type="domain" description="Fumarate lyase N-terminal" evidence="4">
    <location>
        <begin position="20"/>
        <end position="303"/>
    </location>
</feature>
<comment type="pathway">
    <text evidence="1">Amino-acid biosynthesis; L-arginine biosynthesis; L-arginine from L-ornithine and carbamoyl phosphate: step 3/3.</text>
</comment>
<evidence type="ECO:0000256" key="1">
    <source>
        <dbReference type="HAMAP-Rule" id="MF_00006"/>
    </source>
</evidence>
<dbReference type="UniPathway" id="UPA00068">
    <property type="reaction ID" value="UER00114"/>
</dbReference>
<evidence type="ECO:0000256" key="2">
    <source>
        <dbReference type="NCBIfam" id="TIGR00838"/>
    </source>
</evidence>
<dbReference type="InterPro" id="IPR000362">
    <property type="entry name" value="Fumarate_lyase_fam"/>
</dbReference>
<keyword evidence="1 6" id="KW-0456">Lyase</keyword>
<feature type="coiled-coil region" evidence="3">
    <location>
        <begin position="168"/>
        <end position="195"/>
    </location>
</feature>
<dbReference type="Pfam" id="PF00206">
    <property type="entry name" value="Lyase_1"/>
    <property type="match status" value="1"/>
</dbReference>
<proteinExistence type="inferred from homology"/>
<organism evidence="6 7">
    <name type="scientific">Methanobrevibacter millerae</name>
    <dbReference type="NCBI Taxonomy" id="230361"/>
    <lineage>
        <taxon>Archaea</taxon>
        <taxon>Methanobacteriati</taxon>
        <taxon>Methanobacteriota</taxon>
        <taxon>Methanomada group</taxon>
        <taxon>Methanobacteria</taxon>
        <taxon>Methanobacteriales</taxon>
        <taxon>Methanobacteriaceae</taxon>
        <taxon>Methanobrevibacter</taxon>
    </lineage>
</organism>
<dbReference type="PRINTS" id="PR00149">
    <property type="entry name" value="FUMRATELYASE"/>
</dbReference>
<dbReference type="Gene3D" id="1.20.200.10">
    <property type="entry name" value="Fumarase/aspartase (Central domain)"/>
    <property type="match status" value="1"/>
</dbReference>
<evidence type="ECO:0000313" key="6">
    <source>
        <dbReference type="EMBL" id="ALT68645.1"/>
    </source>
</evidence>
<sequence>MILVDNIRNGRFKTGMTDEAAEYTSSFDADKLLFEADIKTNFAHTSMLKHEGIIDSDIADNILCALDSLKEEGFDALVFDPSVEDVHMAIENYVTSKIGPQAGFMHTAKSRNDQVATDIRLVLRERIIGIQIGILEFMEGIVEMAGEHLNDVFIGFTHLQHAQPITIAHHLMAHVQALKRDYERLEDTYKRVNLNPLGSAAMATTSFPINRELTTKLLGFDSYLENSMDGVSARDFVAETVFDLTALCTTLSKICEELILWSTYEFGVIDMADEYSSTSSIMPQKKNPDVAELARGKSTIVNGELVTILTILKAIPYTYNRDLQEITPHLWNALKVTEDTLSIVTRMLLSVKFNTERCAELAGRNFATATDLADIMVREKQVPFRTAHKIVGRIVNEATSNNMVEEDITSDFIDDIAVDLGFDKLYLDDELIQKALNPTENVKIRRVVGGPAPEMVDLARDNIKVFLNEEFEKKGI</sequence>
<dbReference type="EMBL" id="CP011266">
    <property type="protein sequence ID" value="ALT68645.1"/>
    <property type="molecule type" value="Genomic_DNA"/>
</dbReference>
<comment type="subcellular location">
    <subcellularLocation>
        <location evidence="1">Cytoplasm</location>
    </subcellularLocation>
</comment>
<dbReference type="InterPro" id="IPR029419">
    <property type="entry name" value="Arg_succ_lyase_C"/>
</dbReference>
<comment type="catalytic activity">
    <reaction evidence="1">
        <text>2-(N(omega)-L-arginino)succinate = fumarate + L-arginine</text>
        <dbReference type="Rhea" id="RHEA:24020"/>
        <dbReference type="ChEBI" id="CHEBI:29806"/>
        <dbReference type="ChEBI" id="CHEBI:32682"/>
        <dbReference type="ChEBI" id="CHEBI:57472"/>
        <dbReference type="EC" id="4.3.2.1"/>
    </reaction>
</comment>
<keyword evidence="1" id="KW-0963">Cytoplasm</keyword>
<dbReference type="HAMAP" id="MF_00006">
    <property type="entry name" value="Arg_succ_lyase"/>
    <property type="match status" value="1"/>
</dbReference>
<dbReference type="InterPro" id="IPR022761">
    <property type="entry name" value="Fumarate_lyase_N"/>
</dbReference>
<keyword evidence="3" id="KW-0175">Coiled coil</keyword>
<dbReference type="CDD" id="cd01359">
    <property type="entry name" value="Argininosuccinate_lyase"/>
    <property type="match status" value="1"/>
</dbReference>
<reference evidence="6 7" key="1">
    <citation type="submission" date="2015-04" db="EMBL/GenBank/DDBJ databases">
        <title>The complete genome sequence of the rumen methanogen Methanobrevibacter millerae SM9.</title>
        <authorList>
            <person name="Leahy S.C."/>
            <person name="Kelly W.J."/>
            <person name="Pacheco D.M."/>
            <person name="Li D."/>
            <person name="Altermann E."/>
            <person name="Attwood G.T."/>
        </authorList>
    </citation>
    <scope>NUCLEOTIDE SEQUENCE [LARGE SCALE GENOMIC DNA]</scope>
    <source>
        <strain evidence="6 7">SM9</strain>
    </source>
</reference>
<keyword evidence="7" id="KW-1185">Reference proteome</keyword>
<gene>
    <name evidence="1 6" type="primary">argH</name>
    <name evidence="6" type="ORF">sm9_0854</name>
</gene>
<dbReference type="PANTHER" id="PTHR43814:SF1">
    <property type="entry name" value="ARGININOSUCCINATE LYASE"/>
    <property type="match status" value="1"/>
</dbReference>
<dbReference type="NCBIfam" id="TIGR00838">
    <property type="entry name" value="argH"/>
    <property type="match status" value="1"/>
</dbReference>
<dbReference type="GO" id="GO:0005829">
    <property type="term" value="C:cytosol"/>
    <property type="evidence" value="ECO:0007669"/>
    <property type="project" value="TreeGrafter"/>
</dbReference>
<dbReference type="InterPro" id="IPR008948">
    <property type="entry name" value="L-Aspartase-like"/>
</dbReference>
<dbReference type="Proteomes" id="UP000067738">
    <property type="component" value="Chromosome"/>
</dbReference>
<keyword evidence="1" id="KW-0055">Arginine biosynthesis</keyword>
<dbReference type="GO" id="GO:0004056">
    <property type="term" value="F:argininosuccinate lyase activity"/>
    <property type="evidence" value="ECO:0007669"/>
    <property type="project" value="UniProtKB-UniRule"/>
</dbReference>
<dbReference type="FunFam" id="1.20.200.10:FF:000015">
    <property type="entry name" value="argininosuccinate lyase isoform X2"/>
    <property type="match status" value="1"/>
</dbReference>
<dbReference type="GO" id="GO:0042450">
    <property type="term" value="P:L-arginine biosynthetic process via ornithine"/>
    <property type="evidence" value="ECO:0007669"/>
    <property type="project" value="UniProtKB-UniRule"/>
</dbReference>
<evidence type="ECO:0000259" key="5">
    <source>
        <dbReference type="Pfam" id="PF14698"/>
    </source>
</evidence>
<feature type="domain" description="Argininosuccinate lyase C-terminal" evidence="5">
    <location>
        <begin position="366"/>
        <end position="442"/>
    </location>
</feature>
<dbReference type="Gene3D" id="1.10.275.10">
    <property type="entry name" value="Fumarase/aspartase (N-terminal domain)"/>
    <property type="match status" value="1"/>
</dbReference>
<dbReference type="InterPro" id="IPR009049">
    <property type="entry name" value="Argininosuccinate_lyase"/>
</dbReference>
<dbReference type="PRINTS" id="PR00145">
    <property type="entry name" value="ARGSUCLYASE"/>
</dbReference>
<evidence type="ECO:0000256" key="3">
    <source>
        <dbReference type="SAM" id="Coils"/>
    </source>
</evidence>
<accession>A0A0U2SI56</accession>
<dbReference type="PATRIC" id="fig|230361.4.peg.879"/>
<dbReference type="AlphaFoldDB" id="A0A0U2SI56"/>
<dbReference type="PANTHER" id="PTHR43814">
    <property type="entry name" value="ARGININOSUCCINATE LYASE"/>
    <property type="match status" value="1"/>
</dbReference>
<keyword evidence="1" id="KW-0028">Amino-acid biosynthesis</keyword>
<dbReference type="SUPFAM" id="SSF48557">
    <property type="entry name" value="L-aspartase-like"/>
    <property type="match status" value="1"/>
</dbReference>
<dbReference type="Gene3D" id="1.10.40.30">
    <property type="entry name" value="Fumarase/aspartase (C-terminal domain)"/>
    <property type="match status" value="1"/>
</dbReference>
<dbReference type="InterPro" id="IPR024083">
    <property type="entry name" value="Fumarase/histidase_N"/>
</dbReference>
<evidence type="ECO:0000259" key="4">
    <source>
        <dbReference type="Pfam" id="PF00206"/>
    </source>
</evidence>
<evidence type="ECO:0000313" key="7">
    <source>
        <dbReference type="Proteomes" id="UP000067738"/>
    </source>
</evidence>
<dbReference type="Pfam" id="PF14698">
    <property type="entry name" value="ASL_C2"/>
    <property type="match status" value="1"/>
</dbReference>
<protein>
    <recommendedName>
        <fullName evidence="1 2">Argininosuccinate lyase</fullName>
        <shortName evidence="1">ASAL</shortName>
        <ecNumber evidence="1 2">4.3.2.1</ecNumber>
    </recommendedName>
    <alternativeName>
        <fullName evidence="1">Arginosuccinase</fullName>
    </alternativeName>
</protein>
<dbReference type="EC" id="4.3.2.1" evidence="1 2"/>
<name>A0A0U2SI56_9EURY</name>
<dbReference type="KEGG" id="mmil:sm9_0854"/>